<dbReference type="GO" id="GO:0009252">
    <property type="term" value="P:peptidoglycan biosynthetic process"/>
    <property type="evidence" value="ECO:0007669"/>
    <property type="project" value="UniProtKB-UniPathway"/>
</dbReference>
<dbReference type="Pfam" id="PF00912">
    <property type="entry name" value="Transgly"/>
    <property type="match status" value="1"/>
</dbReference>
<evidence type="ECO:0000256" key="1">
    <source>
        <dbReference type="ARBA" id="ARBA00004752"/>
    </source>
</evidence>
<dbReference type="AlphaFoldDB" id="A0A839AHT0"/>
<dbReference type="Gene3D" id="1.10.3810.10">
    <property type="entry name" value="Biosynthetic peptidoglycan transglycosylase-like"/>
    <property type="match status" value="1"/>
</dbReference>
<dbReference type="GO" id="GO:0030288">
    <property type="term" value="C:outer membrane-bounded periplasmic space"/>
    <property type="evidence" value="ECO:0007669"/>
    <property type="project" value="TreeGrafter"/>
</dbReference>
<dbReference type="NCBIfam" id="TIGR02073">
    <property type="entry name" value="PBP_1c"/>
    <property type="match status" value="1"/>
</dbReference>
<dbReference type="GO" id="GO:0008955">
    <property type="term" value="F:peptidoglycan glycosyltransferase activity"/>
    <property type="evidence" value="ECO:0007669"/>
    <property type="project" value="UniProtKB-EC"/>
</dbReference>
<keyword evidence="4" id="KW-0121">Carboxypeptidase</keyword>
<proteinExistence type="inferred from homology"/>
<dbReference type="InterPro" id="IPR011815">
    <property type="entry name" value="PBP_1c"/>
</dbReference>
<dbReference type="InterPro" id="IPR036950">
    <property type="entry name" value="PBP_transglycosylase"/>
</dbReference>
<dbReference type="InterPro" id="IPR001264">
    <property type="entry name" value="Glyco_trans_51"/>
</dbReference>
<dbReference type="InterPro" id="IPR023346">
    <property type="entry name" value="Lysozyme-like_dom_sf"/>
</dbReference>
<dbReference type="Pfam" id="PF00905">
    <property type="entry name" value="Transpeptidase"/>
    <property type="match status" value="1"/>
</dbReference>
<keyword evidence="8" id="KW-0378">Hydrolase</keyword>
<evidence type="ECO:0000256" key="11">
    <source>
        <dbReference type="ARBA" id="ARBA00049902"/>
    </source>
</evidence>
<dbReference type="PANTHER" id="PTHR32282:SF15">
    <property type="entry name" value="PENICILLIN-BINDING PROTEIN 1C"/>
    <property type="match status" value="1"/>
</dbReference>
<evidence type="ECO:0000256" key="8">
    <source>
        <dbReference type="ARBA" id="ARBA00022801"/>
    </source>
</evidence>
<dbReference type="SUPFAM" id="SSF53955">
    <property type="entry name" value="Lysozyme-like"/>
    <property type="match status" value="1"/>
</dbReference>
<evidence type="ECO:0000256" key="3">
    <source>
        <dbReference type="ARBA" id="ARBA00007739"/>
    </source>
</evidence>
<comment type="similarity">
    <text evidence="2">In the C-terminal section; belongs to the transpeptidase family.</text>
</comment>
<keyword evidence="7" id="KW-0808">Transferase</keyword>
<keyword evidence="6" id="KW-0328">Glycosyltransferase</keyword>
<evidence type="ECO:0000256" key="7">
    <source>
        <dbReference type="ARBA" id="ARBA00022679"/>
    </source>
</evidence>
<feature type="domain" description="Penicillin-binding C-terminal" evidence="14">
    <location>
        <begin position="616"/>
        <end position="698"/>
    </location>
</feature>
<dbReference type="SUPFAM" id="SSF56601">
    <property type="entry name" value="beta-lactamase/transpeptidase-like"/>
    <property type="match status" value="1"/>
</dbReference>
<protein>
    <recommendedName>
        <fullName evidence="10">peptidoglycan glycosyltransferase</fullName>
        <ecNumber evidence="10">2.4.99.28</ecNumber>
    </recommendedName>
</protein>
<feature type="domain" description="Penicillin-binding protein transpeptidase" evidence="12">
    <location>
        <begin position="315"/>
        <end position="531"/>
    </location>
</feature>
<dbReference type="EC" id="2.4.99.28" evidence="10"/>
<dbReference type="InterPro" id="IPR001460">
    <property type="entry name" value="PCN-bd_Tpept"/>
</dbReference>
<evidence type="ECO:0000313" key="16">
    <source>
        <dbReference type="Proteomes" id="UP000541109"/>
    </source>
</evidence>
<dbReference type="GO" id="GO:0008658">
    <property type="term" value="F:penicillin binding"/>
    <property type="evidence" value="ECO:0007669"/>
    <property type="project" value="InterPro"/>
</dbReference>
<dbReference type="EMBL" id="JACFXV010000054">
    <property type="protein sequence ID" value="MBA5778069.1"/>
    <property type="molecule type" value="Genomic_DNA"/>
</dbReference>
<keyword evidence="9" id="KW-0511">Multifunctional enzyme</keyword>
<evidence type="ECO:0000259" key="14">
    <source>
        <dbReference type="Pfam" id="PF06832"/>
    </source>
</evidence>
<dbReference type="Pfam" id="PF06832">
    <property type="entry name" value="BiPBP_C"/>
    <property type="match status" value="1"/>
</dbReference>
<evidence type="ECO:0000259" key="12">
    <source>
        <dbReference type="Pfam" id="PF00905"/>
    </source>
</evidence>
<dbReference type="InterPro" id="IPR012338">
    <property type="entry name" value="Beta-lactam/transpept-like"/>
</dbReference>
<comment type="caution">
    <text evidence="15">The sequence shown here is derived from an EMBL/GenBank/DDBJ whole genome shotgun (WGS) entry which is preliminary data.</text>
</comment>
<dbReference type="PANTHER" id="PTHR32282">
    <property type="entry name" value="BINDING PROTEIN TRANSPEPTIDASE, PUTATIVE-RELATED"/>
    <property type="match status" value="1"/>
</dbReference>
<evidence type="ECO:0000256" key="2">
    <source>
        <dbReference type="ARBA" id="ARBA00007090"/>
    </source>
</evidence>
<dbReference type="Proteomes" id="UP000541109">
    <property type="component" value="Unassembled WGS sequence"/>
</dbReference>
<evidence type="ECO:0000259" key="13">
    <source>
        <dbReference type="Pfam" id="PF00912"/>
    </source>
</evidence>
<dbReference type="RefSeq" id="WP_182166091.1">
    <property type="nucleotide sequence ID" value="NZ_JACFXV010000054.1"/>
</dbReference>
<comment type="pathway">
    <text evidence="1">Cell wall biogenesis; peptidoglycan biosynthesis.</text>
</comment>
<keyword evidence="16" id="KW-1185">Reference proteome</keyword>
<feature type="domain" description="Glycosyl transferase family 51" evidence="13">
    <location>
        <begin position="64"/>
        <end position="238"/>
    </location>
</feature>
<dbReference type="InterPro" id="IPR009647">
    <property type="entry name" value="PBP_C"/>
</dbReference>
<dbReference type="GO" id="GO:0004180">
    <property type="term" value="F:carboxypeptidase activity"/>
    <property type="evidence" value="ECO:0007669"/>
    <property type="project" value="UniProtKB-KW"/>
</dbReference>
<organism evidence="15 16">
    <name type="scientific">Stappia albiluteola</name>
    <dbReference type="NCBI Taxonomy" id="2758565"/>
    <lineage>
        <taxon>Bacteria</taxon>
        <taxon>Pseudomonadati</taxon>
        <taxon>Pseudomonadota</taxon>
        <taxon>Alphaproteobacteria</taxon>
        <taxon>Hyphomicrobiales</taxon>
        <taxon>Stappiaceae</taxon>
        <taxon>Stappia</taxon>
    </lineage>
</organism>
<dbReference type="GO" id="GO:0006508">
    <property type="term" value="P:proteolysis"/>
    <property type="evidence" value="ECO:0007669"/>
    <property type="project" value="UniProtKB-KW"/>
</dbReference>
<evidence type="ECO:0000256" key="10">
    <source>
        <dbReference type="ARBA" id="ARBA00044770"/>
    </source>
</evidence>
<dbReference type="UniPathway" id="UPA00219"/>
<evidence type="ECO:0000256" key="6">
    <source>
        <dbReference type="ARBA" id="ARBA00022676"/>
    </source>
</evidence>
<keyword evidence="5" id="KW-0645">Protease</keyword>
<reference evidence="15 16" key="1">
    <citation type="submission" date="2020-07" db="EMBL/GenBank/DDBJ databases">
        <title>Stappia sp., F7233, whole genome shotgun sequencing project.</title>
        <authorList>
            <person name="Jiang S."/>
            <person name="Liu Z.W."/>
            <person name="Du Z.J."/>
        </authorList>
    </citation>
    <scope>NUCLEOTIDE SEQUENCE [LARGE SCALE GENOMIC DNA]</scope>
    <source>
        <strain evidence="15 16">F7233</strain>
    </source>
</reference>
<evidence type="ECO:0000256" key="5">
    <source>
        <dbReference type="ARBA" id="ARBA00022670"/>
    </source>
</evidence>
<gene>
    <name evidence="15" type="primary">pbpC</name>
    <name evidence="15" type="ORF">H2509_13145</name>
</gene>
<dbReference type="Gene3D" id="3.40.710.10">
    <property type="entry name" value="DD-peptidase/beta-lactamase superfamily"/>
    <property type="match status" value="1"/>
</dbReference>
<evidence type="ECO:0000256" key="4">
    <source>
        <dbReference type="ARBA" id="ARBA00022645"/>
    </source>
</evidence>
<evidence type="ECO:0000256" key="9">
    <source>
        <dbReference type="ARBA" id="ARBA00023268"/>
    </source>
</evidence>
<comment type="similarity">
    <text evidence="3">In the N-terminal section; belongs to the glycosyltransferase 51 family.</text>
</comment>
<name>A0A839AHT0_9HYPH</name>
<dbReference type="InterPro" id="IPR050396">
    <property type="entry name" value="Glycosyltr_51/Transpeptidase"/>
</dbReference>
<accession>A0A839AHT0</accession>
<comment type="catalytic activity">
    <reaction evidence="11">
        <text>[GlcNAc-(1-&gt;4)-Mur2Ac(oyl-L-Ala-gamma-D-Glu-L-Lys-D-Ala-D-Ala)](n)-di-trans,octa-cis-undecaprenyl diphosphate + beta-D-GlcNAc-(1-&gt;4)-Mur2Ac(oyl-L-Ala-gamma-D-Glu-L-Lys-D-Ala-D-Ala)-di-trans,octa-cis-undecaprenyl diphosphate = [GlcNAc-(1-&gt;4)-Mur2Ac(oyl-L-Ala-gamma-D-Glu-L-Lys-D-Ala-D-Ala)](n+1)-di-trans,octa-cis-undecaprenyl diphosphate + di-trans,octa-cis-undecaprenyl diphosphate + H(+)</text>
        <dbReference type="Rhea" id="RHEA:23708"/>
        <dbReference type="Rhea" id="RHEA-COMP:9602"/>
        <dbReference type="Rhea" id="RHEA-COMP:9603"/>
        <dbReference type="ChEBI" id="CHEBI:15378"/>
        <dbReference type="ChEBI" id="CHEBI:58405"/>
        <dbReference type="ChEBI" id="CHEBI:60033"/>
        <dbReference type="ChEBI" id="CHEBI:78435"/>
        <dbReference type="EC" id="2.4.99.28"/>
    </reaction>
</comment>
<sequence>MARLRRKGWRKAGQTTLIGLAVLVALSAAGYAVLDRAVREADPLAEAGRISHSRMVVDREGHLLRAFQTADDRWRLPLAVDEVDPLFFRMLLAYEDRRFDSHSGVDPRALLRASLQAAKAGGIVSGGSTLTMQVARLLKERPTRSFGAKAGQIVDALALERRLSKQEVLGLYLMRAPYGGNIEGLRAATLAWFGKEPGRLTPAEAALLVALPQAPEARRPDRFPQVATRARDRVLDRMALAGVLSREEAEAAKRDGVPKYRRDVPILAPHSARQALLNDPAADVIRLTLQASLQSALEGLAHDHAARLGGKVSAAILVADHASGEILAHVGSAGLLEEARQGHVDMSEAVRSPGSALKPLIYGLAFEDGIAHPESLIDDRPSTIAGYSPVNFDRSFQGTVTVREALQLSLNVPAVKLLDAVGAPKFMSRLRAAGVRPRLSEAARPGLAIGLGGLGVSLRELVRLYAGLARGGEPVALREIAEDPAADTADRRIMQAHAAWYVGDILSGTPAPHHAIGTGIAYKTGTSYGYRDAWAVGFDGRHVIGVWLGRADGTPVPGISGFDSAAPLLFEAFQRIGPQRVPLSNPPAGVLEGASASLPPPLRLARVAGSPAPGNAGDGLEIAYPPQGALVELGLGQGAGSVPLVVKIRRGKPPFVWFANGVPVENGTLRRSLAWLPDGPGASTISVVDADGEAASVSVTLR</sequence>
<evidence type="ECO:0000313" key="15">
    <source>
        <dbReference type="EMBL" id="MBA5778069.1"/>
    </source>
</evidence>